<evidence type="ECO:0000313" key="1">
    <source>
        <dbReference type="EMBL" id="CAI5785395.1"/>
    </source>
</evidence>
<protein>
    <submittedName>
        <fullName evidence="1">Uncharacterized protein</fullName>
    </submittedName>
</protein>
<reference evidence="1" key="1">
    <citation type="submission" date="2022-12" db="EMBL/GenBank/DDBJ databases">
        <authorList>
            <person name="Alioto T."/>
            <person name="Alioto T."/>
            <person name="Gomez Garrido J."/>
        </authorList>
    </citation>
    <scope>NUCLEOTIDE SEQUENCE</scope>
</reference>
<dbReference type="AlphaFoldDB" id="A0AA35PGT5"/>
<gene>
    <name evidence="1" type="ORF">PODLI_1B026349</name>
</gene>
<dbReference type="Proteomes" id="UP001178461">
    <property type="component" value="Chromosome 10"/>
</dbReference>
<proteinExistence type="predicted"/>
<accession>A0AA35PGT5</accession>
<name>A0AA35PGT5_9SAUR</name>
<organism evidence="1 2">
    <name type="scientific">Podarcis lilfordi</name>
    <name type="common">Lilford's wall lizard</name>
    <dbReference type="NCBI Taxonomy" id="74358"/>
    <lineage>
        <taxon>Eukaryota</taxon>
        <taxon>Metazoa</taxon>
        <taxon>Chordata</taxon>
        <taxon>Craniata</taxon>
        <taxon>Vertebrata</taxon>
        <taxon>Euteleostomi</taxon>
        <taxon>Lepidosauria</taxon>
        <taxon>Squamata</taxon>
        <taxon>Bifurcata</taxon>
        <taxon>Unidentata</taxon>
        <taxon>Episquamata</taxon>
        <taxon>Laterata</taxon>
        <taxon>Lacertibaenia</taxon>
        <taxon>Lacertidae</taxon>
        <taxon>Podarcis</taxon>
    </lineage>
</organism>
<sequence>MFCLPFPFICCKFSSQRYKIKNRNIAFQRYNAALDFTPRSESKPEMHCGFVFWNGGPHVKPANALRRCLYRRIIAQATINCMPKHTFQQHMQEKVPRGYADSTAEGRGLNKEEQTEWQSQVCFPWCLKLKSNKSCSWSPQQPQK</sequence>
<evidence type="ECO:0000313" key="2">
    <source>
        <dbReference type="Proteomes" id="UP001178461"/>
    </source>
</evidence>
<dbReference type="EMBL" id="OX395135">
    <property type="protein sequence ID" value="CAI5785395.1"/>
    <property type="molecule type" value="Genomic_DNA"/>
</dbReference>
<keyword evidence="2" id="KW-1185">Reference proteome</keyword>